<dbReference type="STRING" id="1798553.A3H70_02000"/>
<dbReference type="PANTHER" id="PTHR37422">
    <property type="entry name" value="TEICHURONIC ACID BIOSYNTHESIS PROTEIN TUAE"/>
    <property type="match status" value="1"/>
</dbReference>
<feature type="transmembrane region" description="Helical" evidence="6">
    <location>
        <begin position="43"/>
        <end position="62"/>
    </location>
</feature>
<protein>
    <recommendedName>
        <fullName evidence="7">O-antigen ligase-related domain-containing protein</fullName>
    </recommendedName>
</protein>
<feature type="transmembrane region" description="Helical" evidence="6">
    <location>
        <begin position="107"/>
        <end position="124"/>
    </location>
</feature>
<keyword evidence="4 6" id="KW-0472">Membrane</keyword>
<evidence type="ECO:0000313" key="9">
    <source>
        <dbReference type="Proteomes" id="UP000178109"/>
    </source>
</evidence>
<name>A0A1G2BSM4_9BACT</name>
<feature type="transmembrane region" description="Helical" evidence="6">
    <location>
        <begin position="12"/>
        <end position="37"/>
    </location>
</feature>
<organism evidence="8 9">
    <name type="scientific">Candidatus Komeilibacteria bacterium RIFCSPLOWO2_02_FULL_48_11</name>
    <dbReference type="NCBI Taxonomy" id="1798553"/>
    <lineage>
        <taxon>Bacteria</taxon>
        <taxon>Candidatus Komeiliibacteriota</taxon>
    </lineage>
</organism>
<dbReference type="Proteomes" id="UP000178109">
    <property type="component" value="Unassembled WGS sequence"/>
</dbReference>
<accession>A0A1G2BSM4</accession>
<dbReference type="PROSITE" id="PS50005">
    <property type="entry name" value="TPR"/>
    <property type="match status" value="1"/>
</dbReference>
<dbReference type="SUPFAM" id="SSF48452">
    <property type="entry name" value="TPR-like"/>
    <property type="match status" value="1"/>
</dbReference>
<reference evidence="8 9" key="1">
    <citation type="journal article" date="2016" name="Nat. Commun.">
        <title>Thousands of microbial genomes shed light on interconnected biogeochemical processes in an aquifer system.</title>
        <authorList>
            <person name="Anantharaman K."/>
            <person name="Brown C.T."/>
            <person name="Hug L.A."/>
            <person name="Sharon I."/>
            <person name="Castelle C.J."/>
            <person name="Probst A.J."/>
            <person name="Thomas B.C."/>
            <person name="Singh A."/>
            <person name="Wilkins M.J."/>
            <person name="Karaoz U."/>
            <person name="Brodie E.L."/>
            <person name="Williams K.H."/>
            <person name="Hubbard S.S."/>
            <person name="Banfield J.F."/>
        </authorList>
    </citation>
    <scope>NUCLEOTIDE SEQUENCE [LARGE SCALE GENOMIC DNA]</scope>
</reference>
<sequence>MLNSQAEKILLSIVKICVYASIWAPLILSAAFFFPAIFPKMAFIRLLVEAALIAYLPLSWLAPKYRPRYHLIFLTLIVFAGVVFLTSLAGINFNYSFWGNYERMDGIFSWLHFWLLIVIASSVFREKREWQKLFSISIVVALILSGYGFLQRLGVDHFGPWRIYDTNAGRITSTIGNPGFLAVYLLFHLALALNLIIDKTRRAWHRAAAVFSLTVLAVAFLMTGIRGAFLGLVAGLVFFAICYALWAERTRAKRWILSALVALFIIAGFLFIFRHASIVATNRLAGPYFSTSLSDPTIQTRIISWQGALSGVRENLWLGVGPQKFDVIFNKHFNPRFYSLVGTETWWDRAHNMVLEVLTTMGIIGLLSYLSVGLGVLYSLWRLGKARLEARLEAMIWASFFVAYFVQNLFVFDSTTSYLMLAITLAYVVSRSFESKTNWSDKIGRWCGRFRWPLFSPNAAWIWISCLAAFLAVSAIAYQTNIKLIKHNQLLLANLAKPESQPLSASIADYRKIFGLSDFDRREVAIKLGQFMSQYPFTHKMTADELRNGFGFTLKEMEKAIAKNPSDVRLLLSYGNTVNIYGELLKNSSSEASKMVLTKAERALLEAAALGQARQQVFYSLANTYLISGNTGKGIEVLENAAKIYEAAPTTYWLLSFAYLQAGEKDKAIAAADEALDKNYIFNDEKEANYIAPLYIEKKDYARLLRLYKQIAEQAPTGAAQARLAALYAQMGKKEEALSAAEEVVRRDPSLRDQVLEFVRQIQSGSKTDFLAE</sequence>
<evidence type="ECO:0000259" key="7">
    <source>
        <dbReference type="Pfam" id="PF04932"/>
    </source>
</evidence>
<dbReference type="SMART" id="SM00028">
    <property type="entry name" value="TPR"/>
    <property type="match status" value="3"/>
</dbReference>
<keyword evidence="2 6" id="KW-0812">Transmembrane</keyword>
<feature type="transmembrane region" description="Helical" evidence="6">
    <location>
        <begin position="357"/>
        <end position="380"/>
    </location>
</feature>
<dbReference type="Gene3D" id="1.25.40.10">
    <property type="entry name" value="Tetratricopeptide repeat domain"/>
    <property type="match status" value="1"/>
</dbReference>
<dbReference type="InterPro" id="IPR051533">
    <property type="entry name" value="WaaL-like"/>
</dbReference>
<proteinExistence type="predicted"/>
<feature type="transmembrane region" description="Helical" evidence="6">
    <location>
        <begin position="179"/>
        <end position="197"/>
    </location>
</feature>
<dbReference type="Pfam" id="PF13181">
    <property type="entry name" value="TPR_8"/>
    <property type="match status" value="1"/>
</dbReference>
<comment type="caution">
    <text evidence="8">The sequence shown here is derived from an EMBL/GenBank/DDBJ whole genome shotgun (WGS) entry which is preliminary data.</text>
</comment>
<dbReference type="GO" id="GO:0016020">
    <property type="term" value="C:membrane"/>
    <property type="evidence" value="ECO:0007669"/>
    <property type="project" value="UniProtKB-SubCell"/>
</dbReference>
<feature type="repeat" description="TPR" evidence="5">
    <location>
        <begin position="718"/>
        <end position="751"/>
    </location>
</feature>
<feature type="transmembrane region" description="Helical" evidence="6">
    <location>
        <begin position="255"/>
        <end position="273"/>
    </location>
</feature>
<dbReference type="InterPro" id="IPR007016">
    <property type="entry name" value="O-antigen_ligase-rel_domated"/>
</dbReference>
<dbReference type="EMBL" id="MHKO01000031">
    <property type="protein sequence ID" value="OGY92022.1"/>
    <property type="molecule type" value="Genomic_DNA"/>
</dbReference>
<feature type="transmembrane region" description="Helical" evidence="6">
    <location>
        <begin position="204"/>
        <end position="222"/>
    </location>
</feature>
<feature type="transmembrane region" description="Helical" evidence="6">
    <location>
        <begin position="228"/>
        <end position="246"/>
    </location>
</feature>
<feature type="transmembrane region" description="Helical" evidence="6">
    <location>
        <begin position="392"/>
        <end position="410"/>
    </location>
</feature>
<feature type="transmembrane region" description="Helical" evidence="6">
    <location>
        <begin position="454"/>
        <end position="478"/>
    </location>
</feature>
<dbReference type="Pfam" id="PF04932">
    <property type="entry name" value="Wzy_C"/>
    <property type="match status" value="1"/>
</dbReference>
<evidence type="ECO:0000256" key="3">
    <source>
        <dbReference type="ARBA" id="ARBA00022989"/>
    </source>
</evidence>
<evidence type="ECO:0000256" key="1">
    <source>
        <dbReference type="ARBA" id="ARBA00004141"/>
    </source>
</evidence>
<feature type="transmembrane region" description="Helical" evidence="6">
    <location>
        <begin position="416"/>
        <end position="433"/>
    </location>
</feature>
<evidence type="ECO:0000256" key="4">
    <source>
        <dbReference type="ARBA" id="ARBA00023136"/>
    </source>
</evidence>
<keyword evidence="3 6" id="KW-1133">Transmembrane helix</keyword>
<comment type="subcellular location">
    <subcellularLocation>
        <location evidence="1">Membrane</location>
        <topology evidence="1">Multi-pass membrane protein</topology>
    </subcellularLocation>
</comment>
<evidence type="ECO:0000256" key="2">
    <source>
        <dbReference type="ARBA" id="ARBA00022692"/>
    </source>
</evidence>
<evidence type="ECO:0000256" key="6">
    <source>
        <dbReference type="SAM" id="Phobius"/>
    </source>
</evidence>
<dbReference type="AlphaFoldDB" id="A0A1G2BSM4"/>
<dbReference type="PANTHER" id="PTHR37422:SF13">
    <property type="entry name" value="LIPOPOLYSACCHARIDE BIOSYNTHESIS PROTEIN PA4999-RELATED"/>
    <property type="match status" value="1"/>
</dbReference>
<feature type="transmembrane region" description="Helical" evidence="6">
    <location>
        <begin position="69"/>
        <end position="95"/>
    </location>
</feature>
<evidence type="ECO:0000313" key="8">
    <source>
        <dbReference type="EMBL" id="OGY92022.1"/>
    </source>
</evidence>
<gene>
    <name evidence="8" type="ORF">A3H70_02000</name>
</gene>
<dbReference type="InterPro" id="IPR019734">
    <property type="entry name" value="TPR_rpt"/>
</dbReference>
<keyword evidence="5" id="KW-0802">TPR repeat</keyword>
<feature type="domain" description="O-antigen ligase-related" evidence="7">
    <location>
        <begin position="213"/>
        <end position="370"/>
    </location>
</feature>
<feature type="transmembrane region" description="Helical" evidence="6">
    <location>
        <begin position="133"/>
        <end position="150"/>
    </location>
</feature>
<evidence type="ECO:0000256" key="5">
    <source>
        <dbReference type="PROSITE-ProRule" id="PRU00339"/>
    </source>
</evidence>
<dbReference type="InterPro" id="IPR011990">
    <property type="entry name" value="TPR-like_helical_dom_sf"/>
</dbReference>